<name>A0A506UGY5_9HYPH</name>
<dbReference type="SUPFAM" id="SSF56281">
    <property type="entry name" value="Metallo-hydrolase/oxidoreductase"/>
    <property type="match status" value="1"/>
</dbReference>
<dbReference type="SMART" id="SM00849">
    <property type="entry name" value="Lactamase_B"/>
    <property type="match status" value="1"/>
</dbReference>
<comment type="caution">
    <text evidence="7">The sequence shown here is derived from an EMBL/GenBank/DDBJ whole genome shotgun (WGS) entry which is preliminary data.</text>
</comment>
<dbReference type="OrthoDB" id="9773738at2"/>
<keyword evidence="3 7" id="KW-0378">Hydrolase</keyword>
<evidence type="ECO:0000259" key="6">
    <source>
        <dbReference type="SMART" id="SM00849"/>
    </source>
</evidence>
<keyword evidence="4" id="KW-0862">Zinc</keyword>
<comment type="similarity">
    <text evidence="1">Belongs to the metallo-beta-lactamase superfamily.</text>
</comment>
<dbReference type="CDD" id="cd07720">
    <property type="entry name" value="OPHC2-like_MBL-fold"/>
    <property type="match status" value="1"/>
</dbReference>
<dbReference type="EMBL" id="VHLG01000003">
    <property type="protein sequence ID" value="TPW31637.1"/>
    <property type="molecule type" value="Genomic_DNA"/>
</dbReference>
<dbReference type="RefSeq" id="WP_141148406.1">
    <property type="nucleotide sequence ID" value="NZ_VHLG01000003.1"/>
</dbReference>
<evidence type="ECO:0000256" key="3">
    <source>
        <dbReference type="ARBA" id="ARBA00022801"/>
    </source>
</evidence>
<evidence type="ECO:0000256" key="1">
    <source>
        <dbReference type="ARBA" id="ARBA00007749"/>
    </source>
</evidence>
<dbReference type="GO" id="GO:0046872">
    <property type="term" value="F:metal ion binding"/>
    <property type="evidence" value="ECO:0007669"/>
    <property type="project" value="UniProtKB-KW"/>
</dbReference>
<feature type="signal peptide" evidence="5">
    <location>
        <begin position="1"/>
        <end position="33"/>
    </location>
</feature>
<proteinExistence type="inferred from homology"/>
<dbReference type="Proteomes" id="UP000318801">
    <property type="component" value="Unassembled WGS sequence"/>
</dbReference>
<organism evidence="7 8">
    <name type="scientific">Martelella alba</name>
    <dbReference type="NCBI Taxonomy" id="2590451"/>
    <lineage>
        <taxon>Bacteria</taxon>
        <taxon>Pseudomonadati</taxon>
        <taxon>Pseudomonadota</taxon>
        <taxon>Alphaproteobacteria</taxon>
        <taxon>Hyphomicrobiales</taxon>
        <taxon>Aurantimonadaceae</taxon>
        <taxon>Martelella</taxon>
    </lineage>
</organism>
<protein>
    <submittedName>
        <fullName evidence="7">MBL fold metallo-hydrolase</fullName>
    </submittedName>
</protein>
<keyword evidence="8" id="KW-1185">Reference proteome</keyword>
<feature type="domain" description="Metallo-beta-lactamase" evidence="6">
    <location>
        <begin position="101"/>
        <end position="302"/>
    </location>
</feature>
<dbReference type="PANTHER" id="PTHR42978:SF6">
    <property type="entry name" value="QUORUM-QUENCHING LACTONASE YTNP-RELATED"/>
    <property type="match status" value="1"/>
</dbReference>
<dbReference type="InterPro" id="IPR051013">
    <property type="entry name" value="MBL_superfamily_lactonases"/>
</dbReference>
<feature type="chain" id="PRO_5021499601" evidence="5">
    <location>
        <begin position="34"/>
        <end position="329"/>
    </location>
</feature>
<evidence type="ECO:0000313" key="8">
    <source>
        <dbReference type="Proteomes" id="UP000318801"/>
    </source>
</evidence>
<sequence length="329" mass="35670">MKTTVKLGRRGLMKGVGLTTLAAPALLAGAAHAQEDQMTEMPKDMPETKRFSMGDFKFVVVRDGVRKMENPGSIFGADQPPETVAALLRQNFLPADVSVNMFSPTLIDTGSEVMLFDTGMGEAGRSWGAGQLRKGLSAEGYDPEDIDVVVITHMHGDHINGLMEAGAPAFPNARYVFGQTEYDFWTDPARIGTPAEGGHNAVKAMVVPLAEKASFIADGASIAPGITAMDAPGHTPGHMVFMVESAGRQLLLTADTANHYVLSLQRPDWQVRFDTDPVMASATRRRIFDMVAADRIPFLGYHMPFPAVGYAEKQGEGYRFVPASYQFEL</sequence>
<gene>
    <name evidence="7" type="ORF">FJU08_07785</name>
</gene>
<evidence type="ECO:0000256" key="4">
    <source>
        <dbReference type="ARBA" id="ARBA00022833"/>
    </source>
</evidence>
<evidence type="ECO:0000256" key="2">
    <source>
        <dbReference type="ARBA" id="ARBA00022723"/>
    </source>
</evidence>
<evidence type="ECO:0000313" key="7">
    <source>
        <dbReference type="EMBL" id="TPW31637.1"/>
    </source>
</evidence>
<dbReference type="Pfam" id="PF00753">
    <property type="entry name" value="Lactamase_B"/>
    <property type="match status" value="1"/>
</dbReference>
<evidence type="ECO:0000256" key="5">
    <source>
        <dbReference type="SAM" id="SignalP"/>
    </source>
</evidence>
<dbReference type="InterPro" id="IPR036866">
    <property type="entry name" value="RibonucZ/Hydroxyglut_hydro"/>
</dbReference>
<dbReference type="GO" id="GO:0016787">
    <property type="term" value="F:hydrolase activity"/>
    <property type="evidence" value="ECO:0007669"/>
    <property type="project" value="UniProtKB-KW"/>
</dbReference>
<dbReference type="InterPro" id="IPR001279">
    <property type="entry name" value="Metallo-B-lactamas"/>
</dbReference>
<keyword evidence="5" id="KW-0732">Signal</keyword>
<keyword evidence="2" id="KW-0479">Metal-binding</keyword>
<dbReference type="InterPro" id="IPR006311">
    <property type="entry name" value="TAT_signal"/>
</dbReference>
<dbReference type="PANTHER" id="PTHR42978">
    <property type="entry name" value="QUORUM-QUENCHING LACTONASE YTNP-RELATED-RELATED"/>
    <property type="match status" value="1"/>
</dbReference>
<dbReference type="Gene3D" id="3.60.15.10">
    <property type="entry name" value="Ribonuclease Z/Hydroxyacylglutathione hydrolase-like"/>
    <property type="match status" value="1"/>
</dbReference>
<dbReference type="AlphaFoldDB" id="A0A506UGY5"/>
<reference evidence="7 8" key="1">
    <citation type="submission" date="2019-06" db="EMBL/GenBank/DDBJ databases">
        <authorList>
            <person name="Li M."/>
        </authorList>
    </citation>
    <scope>NUCLEOTIDE SEQUENCE [LARGE SCALE GENOMIC DNA]</scope>
    <source>
        <strain evidence="7 8">BGMRC2036</strain>
    </source>
</reference>
<accession>A0A506UGY5</accession>
<dbReference type="PROSITE" id="PS51318">
    <property type="entry name" value="TAT"/>
    <property type="match status" value="1"/>
</dbReference>